<dbReference type="Proteomes" id="UP000305836">
    <property type="component" value="Unassembled WGS sequence"/>
</dbReference>
<dbReference type="InterPro" id="IPR043519">
    <property type="entry name" value="NT_sf"/>
</dbReference>
<dbReference type="OrthoDB" id="3870258at2"/>
<comment type="caution">
    <text evidence="1">The sequence shown here is derived from an EMBL/GenBank/DDBJ whole genome shotgun (WGS) entry which is preliminary data.</text>
</comment>
<name>A0A4U3LKM5_9ACTN</name>
<proteinExistence type="predicted"/>
<accession>A0A4U3LKM5</accession>
<protein>
    <submittedName>
        <fullName evidence="1">Nucleotidyl transferase AbiEii/AbiGii toxin family protein</fullName>
    </submittedName>
</protein>
<dbReference type="EMBL" id="SZPZ01000005">
    <property type="protein sequence ID" value="TKK75594.1"/>
    <property type="molecule type" value="Genomic_DNA"/>
</dbReference>
<dbReference type="SUPFAM" id="SSF81301">
    <property type="entry name" value="Nucleotidyltransferase"/>
    <property type="match status" value="1"/>
</dbReference>
<evidence type="ECO:0000313" key="2">
    <source>
        <dbReference type="Proteomes" id="UP000305836"/>
    </source>
</evidence>
<dbReference type="AlphaFoldDB" id="A0A4U3LKM5"/>
<dbReference type="Pfam" id="PF08843">
    <property type="entry name" value="AbiEii"/>
    <property type="match status" value="1"/>
</dbReference>
<evidence type="ECO:0000313" key="1">
    <source>
        <dbReference type="EMBL" id="TKK75594.1"/>
    </source>
</evidence>
<keyword evidence="1" id="KW-0808">Transferase</keyword>
<reference evidence="1 2" key="1">
    <citation type="submission" date="2019-04" db="EMBL/GenBank/DDBJ databases">
        <title>Kribbella sp. NEAU-THZ 27 nov., a novel actinomycete isolated from soil.</title>
        <authorList>
            <person name="Duan L."/>
        </authorList>
    </citation>
    <scope>NUCLEOTIDE SEQUENCE [LARGE SCALE GENOMIC DNA]</scope>
    <source>
        <strain evidence="2">NEAU-THZ27</strain>
    </source>
</reference>
<dbReference type="GO" id="GO:0016740">
    <property type="term" value="F:transferase activity"/>
    <property type="evidence" value="ECO:0007669"/>
    <property type="project" value="UniProtKB-KW"/>
</dbReference>
<gene>
    <name evidence="1" type="ORF">FDA38_34985</name>
</gene>
<sequence>MARRRLSYSGPGRLAVVNPLQTKLATIGLEALAPYGFVLAGGYALQAHGYGTRESDDIDLFTNILDPDNFTRAVDQLVSAYEANGLSAEVARRAPVFARLVVDSAAKVDLGVDHRQRPPVLTEVGAVLSEEDSIGSKVGAVYSRLEPRDFIDVQSVLDSGRHDLATLLALADQREALPLDRQMFAAQLRAGARLPDSGFTRYGATPEQIARIRRTATGWALELDPTSGGPAL</sequence>
<dbReference type="InterPro" id="IPR014942">
    <property type="entry name" value="AbiEii"/>
</dbReference>
<organism evidence="1 2">
    <name type="scientific">Kribbella jiaozuonensis</name>
    <dbReference type="NCBI Taxonomy" id="2575441"/>
    <lineage>
        <taxon>Bacteria</taxon>
        <taxon>Bacillati</taxon>
        <taxon>Actinomycetota</taxon>
        <taxon>Actinomycetes</taxon>
        <taxon>Propionibacteriales</taxon>
        <taxon>Kribbellaceae</taxon>
        <taxon>Kribbella</taxon>
    </lineage>
</organism>
<keyword evidence="2" id="KW-1185">Reference proteome</keyword>